<dbReference type="AlphaFoldDB" id="A0A0R3A726"/>
<dbReference type="EMBL" id="JYLN01000013">
    <property type="protein sequence ID" value="KRP69109.1"/>
    <property type="molecule type" value="Genomic_DNA"/>
</dbReference>
<name>A0A0R3A726_9PSED</name>
<feature type="compositionally biased region" description="Basic and acidic residues" evidence="1">
    <location>
        <begin position="84"/>
        <end position="99"/>
    </location>
</feature>
<evidence type="ECO:0000313" key="3">
    <source>
        <dbReference type="Proteomes" id="UP000050852"/>
    </source>
</evidence>
<accession>A0A0R3A726</accession>
<comment type="caution">
    <text evidence="2">The sequence shown here is derived from an EMBL/GenBank/DDBJ whole genome shotgun (WGS) entry which is preliminary data.</text>
</comment>
<reference evidence="2 3" key="1">
    <citation type="submission" date="2015-02" db="EMBL/GenBank/DDBJ databases">
        <title>Two Pseudomonas sp. nov., isolated from raw milk.</title>
        <authorList>
            <person name="Wenning M."/>
            <person name="von Neubeck M."/>
            <person name="Huptas C."/>
            <person name="Scherer S."/>
        </authorList>
    </citation>
    <scope>NUCLEOTIDE SEQUENCE [LARGE SCALE GENOMIC DNA]</scope>
    <source>
        <strain evidence="2 3">DSM 29164</strain>
    </source>
</reference>
<proteinExistence type="predicted"/>
<gene>
    <name evidence="2" type="ORF">TX23_24595</name>
</gene>
<protein>
    <submittedName>
        <fullName evidence="2">Uncharacterized protein</fullName>
    </submittedName>
</protein>
<dbReference type="Proteomes" id="UP000050852">
    <property type="component" value="Unassembled WGS sequence"/>
</dbReference>
<evidence type="ECO:0000256" key="1">
    <source>
        <dbReference type="SAM" id="MobiDB-lite"/>
    </source>
</evidence>
<evidence type="ECO:0000313" key="2">
    <source>
        <dbReference type="EMBL" id="KRP69109.1"/>
    </source>
</evidence>
<organism evidence="2 3">
    <name type="scientific">Pseudomonas paralactis</name>
    <dbReference type="NCBI Taxonomy" id="1615673"/>
    <lineage>
        <taxon>Bacteria</taxon>
        <taxon>Pseudomonadati</taxon>
        <taxon>Pseudomonadota</taxon>
        <taxon>Gammaproteobacteria</taxon>
        <taxon>Pseudomonadales</taxon>
        <taxon>Pseudomonadaceae</taxon>
        <taxon>Pseudomonas</taxon>
    </lineage>
</organism>
<feature type="region of interest" description="Disordered" evidence="1">
    <location>
        <begin position="38"/>
        <end position="99"/>
    </location>
</feature>
<feature type="non-terminal residue" evidence="2">
    <location>
        <position position="99"/>
    </location>
</feature>
<sequence length="99" mass="10342">MLITDRLLTSDIKNTSKINSTSASAGIAGGSSGIAMGPPMGAVLSESDSSKTRAAVSEGTIIVRDPEGANDLVGLNRDTQNANKHLDKPDEKAMRERTE</sequence>